<protein>
    <submittedName>
        <fullName evidence="2">Uncharacterized protein</fullName>
    </submittedName>
</protein>
<gene>
    <name evidence="2" type="ORF">EGYM00163_LOCUS20637</name>
</gene>
<proteinExistence type="predicted"/>
<accession>A0A7S4FQL2</accession>
<reference evidence="2" key="1">
    <citation type="submission" date="2021-01" db="EMBL/GenBank/DDBJ databases">
        <authorList>
            <person name="Corre E."/>
            <person name="Pelletier E."/>
            <person name="Niang G."/>
            <person name="Scheremetjew M."/>
            <person name="Finn R."/>
            <person name="Kale V."/>
            <person name="Holt S."/>
            <person name="Cochrane G."/>
            <person name="Meng A."/>
            <person name="Brown T."/>
            <person name="Cohen L."/>
        </authorList>
    </citation>
    <scope>NUCLEOTIDE SEQUENCE</scope>
    <source>
        <strain evidence="2">CCMP1594</strain>
    </source>
</reference>
<feature type="region of interest" description="Disordered" evidence="1">
    <location>
        <begin position="262"/>
        <end position="289"/>
    </location>
</feature>
<dbReference type="EMBL" id="HBJA01058326">
    <property type="protein sequence ID" value="CAE0809505.1"/>
    <property type="molecule type" value="Transcribed_RNA"/>
</dbReference>
<dbReference type="InterPro" id="IPR032727">
    <property type="entry name" value="CLAMP"/>
</dbReference>
<name>A0A7S4FQL2_9EUGL</name>
<dbReference type="PANTHER" id="PTHR28457:SF1">
    <property type="entry name" value="CILIA- AND FLAGELLA-ASSOCIATED PROTEIN 119"/>
    <property type="match status" value="1"/>
</dbReference>
<feature type="compositionally biased region" description="Basic and acidic residues" evidence="1">
    <location>
        <begin position="265"/>
        <end position="289"/>
    </location>
</feature>
<feature type="region of interest" description="Disordered" evidence="1">
    <location>
        <begin position="192"/>
        <end position="239"/>
    </location>
</feature>
<dbReference type="Pfam" id="PF14769">
    <property type="entry name" value="CLAMP"/>
    <property type="match status" value="1"/>
</dbReference>
<evidence type="ECO:0000313" key="2">
    <source>
        <dbReference type="EMBL" id="CAE0809505.1"/>
    </source>
</evidence>
<dbReference type="AlphaFoldDB" id="A0A7S4FQL2"/>
<sequence>MANCLLWEKLTREDVQQVEALESPDQVKNFLVGMLNQSPPSYLLSEEEPEAKVKNDILLDFFYHTLKFAKEQLLGPEKTSALFSILYRTHARSMEKRYSDTESFKVFEDYIIQHSVSRPPYSDAIFTMEDVKTINHYVTETYYRNYKMYRFVFTPRETVTLVSHYHEGAVEVAKKPRALNDALPEEDWLRKEAEQAEEEQRRALEMEQELQKSLPQSGRSDGTDAEAEAQAGLTSQLDQIKQMVSQIAGSKLTEIEAKLSILEGKLVEPEKKDPKAKDGKEKGGGKKGK</sequence>
<feature type="compositionally biased region" description="Polar residues" evidence="1">
    <location>
        <begin position="211"/>
        <end position="220"/>
    </location>
</feature>
<feature type="compositionally biased region" description="Basic and acidic residues" evidence="1">
    <location>
        <begin position="192"/>
        <end position="205"/>
    </location>
</feature>
<dbReference type="PANTHER" id="PTHR28457">
    <property type="entry name" value="COILED-COIL DOMAIN-CONTAINING PROTEIN 189"/>
    <property type="match status" value="1"/>
</dbReference>
<organism evidence="2">
    <name type="scientific">Eutreptiella gymnastica</name>
    <dbReference type="NCBI Taxonomy" id="73025"/>
    <lineage>
        <taxon>Eukaryota</taxon>
        <taxon>Discoba</taxon>
        <taxon>Euglenozoa</taxon>
        <taxon>Euglenida</taxon>
        <taxon>Spirocuta</taxon>
        <taxon>Euglenophyceae</taxon>
        <taxon>Eutreptiales</taxon>
        <taxon>Eutreptiaceae</taxon>
        <taxon>Eutreptiella</taxon>
    </lineage>
</organism>
<evidence type="ECO:0000256" key="1">
    <source>
        <dbReference type="SAM" id="MobiDB-lite"/>
    </source>
</evidence>